<gene>
    <name evidence="1" type="ORF">K1T71_010087</name>
</gene>
<protein>
    <submittedName>
        <fullName evidence="1">Uncharacterized protein</fullName>
    </submittedName>
</protein>
<dbReference type="Proteomes" id="UP000824533">
    <property type="component" value="Linkage Group LG18"/>
</dbReference>
<keyword evidence="2" id="KW-1185">Reference proteome</keyword>
<comment type="caution">
    <text evidence="1">The sequence shown here is derived from an EMBL/GenBank/DDBJ whole genome shotgun (WGS) entry which is preliminary data.</text>
</comment>
<evidence type="ECO:0000313" key="1">
    <source>
        <dbReference type="EMBL" id="KAJ0173941.1"/>
    </source>
</evidence>
<proteinExistence type="predicted"/>
<organism evidence="1 2">
    <name type="scientific">Dendrolimus kikuchii</name>
    <dbReference type="NCBI Taxonomy" id="765133"/>
    <lineage>
        <taxon>Eukaryota</taxon>
        <taxon>Metazoa</taxon>
        <taxon>Ecdysozoa</taxon>
        <taxon>Arthropoda</taxon>
        <taxon>Hexapoda</taxon>
        <taxon>Insecta</taxon>
        <taxon>Pterygota</taxon>
        <taxon>Neoptera</taxon>
        <taxon>Endopterygota</taxon>
        <taxon>Lepidoptera</taxon>
        <taxon>Glossata</taxon>
        <taxon>Ditrysia</taxon>
        <taxon>Bombycoidea</taxon>
        <taxon>Lasiocampidae</taxon>
        <taxon>Dendrolimus</taxon>
    </lineage>
</organism>
<accession>A0ACC1CQN4</accession>
<evidence type="ECO:0000313" key="2">
    <source>
        <dbReference type="Proteomes" id="UP000824533"/>
    </source>
</evidence>
<sequence>MAASIIFLILLLQQGMCLLPPKFQWKVIDYKWESNAAKQKAIQAGDYIPENNMPTGVARWRDKLFITIPRWKDGVPSSLNYVSLNGTQQEALNPYPNWAEAYVPSKTCCLHSKRTVVSTFRVFIDGYDRLWVVDNGVLDMTDEAKRIAPASLMIFDLNTDELILRHEFSNDVVQDSSVLTSVVADISSKGCSCDNSYAYIADMGSNALIVYSLKNDEAWRIDHDSLNFDPEDGDDGGMLSIALGPVKGDGSCDLYMQLPSSTNLYKISTKLLRDKNIPKDQIKNGLQVVGDRGPLSQGTACDFDPATKVLFNTQLSRNGIGCWHVDKPFNEENTPVIISDCNMLEFPNDIKVDHDGDIWILSDRQSKFLYGSMDFTQMNFKVLTAPVADVIMDTPCEKKSGFNKAFGFMKRPKSGRSTTSSKNSSARSDKRSKN</sequence>
<reference evidence="1 2" key="1">
    <citation type="journal article" date="2021" name="Front. Genet.">
        <title>Chromosome-Level Genome Assembly Reveals Significant Gene Expansion in the Toll and IMD Signaling Pathways of Dendrolimus kikuchii.</title>
        <authorList>
            <person name="Zhou J."/>
            <person name="Wu P."/>
            <person name="Xiong Z."/>
            <person name="Liu N."/>
            <person name="Zhao N."/>
            <person name="Ji M."/>
            <person name="Qiu Y."/>
            <person name="Yang B."/>
        </authorList>
    </citation>
    <scope>NUCLEOTIDE SEQUENCE [LARGE SCALE GENOMIC DNA]</scope>
    <source>
        <strain evidence="1">Ann1</strain>
    </source>
</reference>
<name>A0ACC1CQN4_9NEOP</name>
<dbReference type="EMBL" id="CM034404">
    <property type="protein sequence ID" value="KAJ0173941.1"/>
    <property type="molecule type" value="Genomic_DNA"/>
</dbReference>